<organism evidence="1">
    <name type="scientific">marine metagenome</name>
    <dbReference type="NCBI Taxonomy" id="408172"/>
    <lineage>
        <taxon>unclassified sequences</taxon>
        <taxon>metagenomes</taxon>
        <taxon>ecological metagenomes</taxon>
    </lineage>
</organism>
<sequence>VLSVLTLDKQSKSLWVEADIGPIRSYLRGEFQRSAKEFWAIVDKICVGGICY</sequence>
<name>A0A382FID8_9ZZZZ</name>
<reference evidence="1" key="1">
    <citation type="submission" date="2018-05" db="EMBL/GenBank/DDBJ databases">
        <authorList>
            <person name="Lanie J.A."/>
            <person name="Ng W.-L."/>
            <person name="Kazmierczak K.M."/>
            <person name="Andrzejewski T.M."/>
            <person name="Davidsen T.M."/>
            <person name="Wayne K.J."/>
            <person name="Tettelin H."/>
            <person name="Glass J.I."/>
            <person name="Rusch D."/>
            <person name="Podicherti R."/>
            <person name="Tsui H.-C.T."/>
            <person name="Winkler M.E."/>
        </authorList>
    </citation>
    <scope>NUCLEOTIDE SEQUENCE</scope>
</reference>
<evidence type="ECO:0000313" key="1">
    <source>
        <dbReference type="EMBL" id="SVB61907.1"/>
    </source>
</evidence>
<protein>
    <submittedName>
        <fullName evidence="1">Uncharacterized protein</fullName>
    </submittedName>
</protein>
<proteinExistence type="predicted"/>
<accession>A0A382FID8</accession>
<gene>
    <name evidence="1" type="ORF">METZ01_LOCUS214761</name>
</gene>
<dbReference type="EMBL" id="UINC01049754">
    <property type="protein sequence ID" value="SVB61907.1"/>
    <property type="molecule type" value="Genomic_DNA"/>
</dbReference>
<feature type="non-terminal residue" evidence="1">
    <location>
        <position position="1"/>
    </location>
</feature>
<dbReference type="AlphaFoldDB" id="A0A382FID8"/>